<organism evidence="1 2">
    <name type="scientific">Triticum turgidum subsp. durum</name>
    <name type="common">Durum wheat</name>
    <name type="synonym">Triticum durum</name>
    <dbReference type="NCBI Taxonomy" id="4567"/>
    <lineage>
        <taxon>Eukaryota</taxon>
        <taxon>Viridiplantae</taxon>
        <taxon>Streptophyta</taxon>
        <taxon>Embryophyta</taxon>
        <taxon>Tracheophyta</taxon>
        <taxon>Spermatophyta</taxon>
        <taxon>Magnoliopsida</taxon>
        <taxon>Liliopsida</taxon>
        <taxon>Poales</taxon>
        <taxon>Poaceae</taxon>
        <taxon>BOP clade</taxon>
        <taxon>Pooideae</taxon>
        <taxon>Triticodae</taxon>
        <taxon>Triticeae</taxon>
        <taxon>Triticinae</taxon>
        <taxon>Triticum</taxon>
    </lineage>
</organism>
<gene>
    <name evidence="1" type="ORF">TRITD_7Bv1G185420</name>
</gene>
<dbReference type="OMA" id="NSEHMAV"/>
<dbReference type="AlphaFoldDB" id="A0A9R1C4R3"/>
<accession>A0A9R1C4R3</accession>
<name>A0A9R1C4R3_TRITD</name>
<sequence>MASPPAKKKPPTTISDLDQDTLREILLRLLSLPSLVRAALSCRAFLDAVRSSSAFRRRFRALHPPPILGLFLSIEHAVSPAFVPLRRLPDPDLAAAVRGADFFLTRLPVPEDDKEDCEDAVFQWSICDCRGGFVLLGN</sequence>
<reference evidence="1 2" key="1">
    <citation type="submission" date="2017-09" db="EMBL/GenBank/DDBJ databases">
        <authorList>
            <consortium name="International Durum Wheat Genome Sequencing Consortium (IDWGSC)"/>
            <person name="Milanesi L."/>
        </authorList>
    </citation>
    <scope>NUCLEOTIDE SEQUENCE [LARGE SCALE GENOMIC DNA]</scope>
    <source>
        <strain evidence="2">cv. Svevo</strain>
    </source>
</reference>
<dbReference type="InterPro" id="IPR036047">
    <property type="entry name" value="F-box-like_dom_sf"/>
</dbReference>
<evidence type="ECO:0000313" key="2">
    <source>
        <dbReference type="Proteomes" id="UP000324705"/>
    </source>
</evidence>
<dbReference type="EMBL" id="LT934124">
    <property type="protein sequence ID" value="VAI91502.1"/>
    <property type="molecule type" value="Genomic_DNA"/>
</dbReference>
<protein>
    <recommendedName>
        <fullName evidence="3">F-box domain-containing protein</fullName>
    </recommendedName>
</protein>
<keyword evidence="2" id="KW-1185">Reference proteome</keyword>
<dbReference type="SUPFAM" id="SSF81383">
    <property type="entry name" value="F-box domain"/>
    <property type="match status" value="1"/>
</dbReference>
<dbReference type="Proteomes" id="UP000324705">
    <property type="component" value="Chromosome 7B"/>
</dbReference>
<dbReference type="PANTHER" id="PTHR33207">
    <property type="entry name" value="F-BOX DOMAIN CONTAINING PROTEIN-RELATED"/>
    <property type="match status" value="1"/>
</dbReference>
<evidence type="ECO:0000313" key="1">
    <source>
        <dbReference type="EMBL" id="VAI91502.1"/>
    </source>
</evidence>
<proteinExistence type="predicted"/>
<dbReference type="Gramene" id="TRITD7Bv1G185420.1">
    <property type="protein sequence ID" value="TRITD7Bv1G185420.1"/>
    <property type="gene ID" value="TRITD7Bv1G185420"/>
</dbReference>
<evidence type="ECO:0008006" key="3">
    <source>
        <dbReference type="Google" id="ProtNLM"/>
    </source>
</evidence>